<evidence type="ECO:0000313" key="3">
    <source>
        <dbReference type="Proteomes" id="UP001597262"/>
    </source>
</evidence>
<feature type="transmembrane region" description="Helical" evidence="1">
    <location>
        <begin position="5"/>
        <end position="22"/>
    </location>
</feature>
<dbReference type="Proteomes" id="UP001597262">
    <property type="component" value="Unassembled WGS sequence"/>
</dbReference>
<gene>
    <name evidence="2" type="ORF">ACFQ3W_22690</name>
</gene>
<feature type="transmembrane region" description="Helical" evidence="1">
    <location>
        <begin position="101"/>
        <end position="124"/>
    </location>
</feature>
<organism evidence="2 3">
    <name type="scientific">Paenibacillus puldeungensis</name>
    <dbReference type="NCBI Taxonomy" id="696536"/>
    <lineage>
        <taxon>Bacteria</taxon>
        <taxon>Bacillati</taxon>
        <taxon>Bacillota</taxon>
        <taxon>Bacilli</taxon>
        <taxon>Bacillales</taxon>
        <taxon>Paenibacillaceae</taxon>
        <taxon>Paenibacillus</taxon>
    </lineage>
</organism>
<keyword evidence="3" id="KW-1185">Reference proteome</keyword>
<dbReference type="RefSeq" id="WP_379321518.1">
    <property type="nucleotide sequence ID" value="NZ_JBHTLM010000024.1"/>
</dbReference>
<evidence type="ECO:0000256" key="1">
    <source>
        <dbReference type="SAM" id="Phobius"/>
    </source>
</evidence>
<evidence type="ECO:0000313" key="2">
    <source>
        <dbReference type="EMBL" id="MFD1179091.1"/>
    </source>
</evidence>
<reference evidence="3" key="1">
    <citation type="journal article" date="2019" name="Int. J. Syst. Evol. Microbiol.">
        <title>The Global Catalogue of Microorganisms (GCM) 10K type strain sequencing project: providing services to taxonomists for standard genome sequencing and annotation.</title>
        <authorList>
            <consortium name="The Broad Institute Genomics Platform"/>
            <consortium name="The Broad Institute Genome Sequencing Center for Infectious Disease"/>
            <person name="Wu L."/>
            <person name="Ma J."/>
        </authorList>
    </citation>
    <scope>NUCLEOTIDE SEQUENCE [LARGE SCALE GENOMIC DNA]</scope>
    <source>
        <strain evidence="3">CCUG 59189</strain>
    </source>
</reference>
<dbReference type="InterPro" id="IPR021299">
    <property type="entry name" value="DUF2871"/>
</dbReference>
<sequence>MKKLYYTAFFYAILGLLSGLFYREITKQNHFTGNTVLADVHTHLLVLGFMFFLITLILCKQFGLHEIKSFGAWYLVYNLGLLITIGAMATRGMLQINGGDISFLPDIAGLGHGILSIGFVWLLVMLGQKMNPEKTAYQD</sequence>
<keyword evidence="1" id="KW-0812">Transmembrane</keyword>
<keyword evidence="1" id="KW-0472">Membrane</keyword>
<keyword evidence="1" id="KW-1133">Transmembrane helix</keyword>
<protein>
    <submittedName>
        <fullName evidence="2">DUF2871 domain-containing protein</fullName>
    </submittedName>
</protein>
<comment type="caution">
    <text evidence="2">The sequence shown here is derived from an EMBL/GenBank/DDBJ whole genome shotgun (WGS) entry which is preliminary data.</text>
</comment>
<feature type="transmembrane region" description="Helical" evidence="1">
    <location>
        <begin position="71"/>
        <end position="89"/>
    </location>
</feature>
<name>A0ABW3S2R6_9BACL</name>
<dbReference type="EMBL" id="JBHTLM010000024">
    <property type="protein sequence ID" value="MFD1179091.1"/>
    <property type="molecule type" value="Genomic_DNA"/>
</dbReference>
<proteinExistence type="predicted"/>
<accession>A0ABW3S2R6</accession>
<dbReference type="Pfam" id="PF11070">
    <property type="entry name" value="DUF2871"/>
    <property type="match status" value="1"/>
</dbReference>
<feature type="transmembrane region" description="Helical" evidence="1">
    <location>
        <begin position="42"/>
        <end position="59"/>
    </location>
</feature>